<proteinExistence type="predicted"/>
<evidence type="ECO:0000313" key="1">
    <source>
        <dbReference type="Ensembl" id="ENSSSCP00030009790.1"/>
    </source>
</evidence>
<reference evidence="1" key="1">
    <citation type="submission" date="2025-08" db="UniProtKB">
        <authorList>
            <consortium name="Ensembl"/>
        </authorList>
    </citation>
    <scope>IDENTIFICATION</scope>
</reference>
<organism evidence="1 2">
    <name type="scientific">Sus scrofa</name>
    <name type="common">Pig</name>
    <dbReference type="NCBI Taxonomy" id="9823"/>
    <lineage>
        <taxon>Eukaryota</taxon>
        <taxon>Metazoa</taxon>
        <taxon>Chordata</taxon>
        <taxon>Craniata</taxon>
        <taxon>Vertebrata</taxon>
        <taxon>Euteleostomi</taxon>
        <taxon>Mammalia</taxon>
        <taxon>Eutheria</taxon>
        <taxon>Laurasiatheria</taxon>
        <taxon>Artiodactyla</taxon>
        <taxon>Suina</taxon>
        <taxon>Suidae</taxon>
        <taxon>Sus</taxon>
    </lineage>
</organism>
<evidence type="ECO:0000313" key="2">
    <source>
        <dbReference type="Proteomes" id="UP000694570"/>
    </source>
</evidence>
<dbReference type="Proteomes" id="UP000694570">
    <property type="component" value="Unplaced"/>
</dbReference>
<dbReference type="AlphaFoldDB" id="A0A8D0VRH4"/>
<dbReference type="Ensembl" id="ENSSSCT00030021649.1">
    <property type="protein sequence ID" value="ENSSSCP00030009790.1"/>
    <property type="gene ID" value="ENSSSCG00030015620.1"/>
</dbReference>
<accession>A0A8D0VRH4</accession>
<protein>
    <submittedName>
        <fullName evidence="1">Uncharacterized protein</fullName>
    </submittedName>
</protein>
<sequence>MTLEHTLTPSTQINSKWLKDLNVRQDTTKVLEENIGKTFSNINRTNVLLGQTPKVTEIKAKVNQWDLIKLTNFCIAKETIKKKHTHTQTMEWEKIVSNDEIDMGLISKIYKHLTQLNSKKANTPIEKRAKDMKRHFSKEDIQAANRHMKKCSISLIIRKMQIKTTMRYHLTPVRMAIVNMATNNKC</sequence>
<name>A0A8D0VRH4_PIG</name>